<dbReference type="EMBL" id="KQ759894">
    <property type="protein sequence ID" value="OAD62040.1"/>
    <property type="molecule type" value="Genomic_DNA"/>
</dbReference>
<name>A0A310SHH0_9HYME</name>
<dbReference type="Proteomes" id="UP000250275">
    <property type="component" value="Unassembled WGS sequence"/>
</dbReference>
<gene>
    <name evidence="2" type="ORF">WN48_07398</name>
</gene>
<evidence type="ECO:0000313" key="2">
    <source>
        <dbReference type="EMBL" id="OAD62040.1"/>
    </source>
</evidence>
<reference evidence="2 3" key="1">
    <citation type="submission" date="2015-07" db="EMBL/GenBank/DDBJ databases">
        <title>The genome of Eufriesea mexicana.</title>
        <authorList>
            <person name="Pan H."/>
            <person name="Kapheim K."/>
        </authorList>
    </citation>
    <scope>NUCLEOTIDE SEQUENCE [LARGE SCALE GENOMIC DNA]</scope>
    <source>
        <strain evidence="2">0111107269</strain>
        <tissue evidence="2">Whole body</tissue>
    </source>
</reference>
<accession>A0A310SHH0</accession>
<sequence>MTRTGVAQHDRRHKGVEGRSCAPSGMQVRPSFAIHAPRAIWKLPRIAPARCAVSRAATTALPAARGNGTRDCKPGLKTVH</sequence>
<organism evidence="2 3">
    <name type="scientific">Eufriesea mexicana</name>
    <dbReference type="NCBI Taxonomy" id="516756"/>
    <lineage>
        <taxon>Eukaryota</taxon>
        <taxon>Metazoa</taxon>
        <taxon>Ecdysozoa</taxon>
        <taxon>Arthropoda</taxon>
        <taxon>Hexapoda</taxon>
        <taxon>Insecta</taxon>
        <taxon>Pterygota</taxon>
        <taxon>Neoptera</taxon>
        <taxon>Endopterygota</taxon>
        <taxon>Hymenoptera</taxon>
        <taxon>Apocrita</taxon>
        <taxon>Aculeata</taxon>
        <taxon>Apoidea</taxon>
        <taxon>Anthophila</taxon>
        <taxon>Apidae</taxon>
        <taxon>Eufriesea</taxon>
    </lineage>
</organism>
<proteinExistence type="predicted"/>
<keyword evidence="3" id="KW-1185">Reference proteome</keyword>
<dbReference type="AlphaFoldDB" id="A0A310SHH0"/>
<feature type="region of interest" description="Disordered" evidence="1">
    <location>
        <begin position="1"/>
        <end position="26"/>
    </location>
</feature>
<evidence type="ECO:0000313" key="3">
    <source>
        <dbReference type="Proteomes" id="UP000250275"/>
    </source>
</evidence>
<evidence type="ECO:0000256" key="1">
    <source>
        <dbReference type="SAM" id="MobiDB-lite"/>
    </source>
</evidence>
<protein>
    <submittedName>
        <fullName evidence="2">Uncharacterized protein</fullName>
    </submittedName>
</protein>